<feature type="transmembrane region" description="Helical" evidence="1">
    <location>
        <begin position="12"/>
        <end position="30"/>
    </location>
</feature>
<feature type="transmembrane region" description="Helical" evidence="1">
    <location>
        <begin position="108"/>
        <end position="129"/>
    </location>
</feature>
<evidence type="ECO:0000313" key="2">
    <source>
        <dbReference type="EMBL" id="MCX2745829.1"/>
    </source>
</evidence>
<accession>A0ABT3RVP0</accession>
<name>A0ABT3RVP0_9BACT</name>
<feature type="transmembrane region" description="Helical" evidence="1">
    <location>
        <begin position="76"/>
        <end position="96"/>
    </location>
</feature>
<gene>
    <name evidence="2" type="ORF">OO013_18245</name>
</gene>
<feature type="transmembrane region" description="Helical" evidence="1">
    <location>
        <begin position="36"/>
        <end position="56"/>
    </location>
</feature>
<evidence type="ECO:0000256" key="1">
    <source>
        <dbReference type="SAM" id="Phobius"/>
    </source>
</evidence>
<evidence type="ECO:0000313" key="3">
    <source>
        <dbReference type="Proteomes" id="UP001209885"/>
    </source>
</evidence>
<organism evidence="2 3">
    <name type="scientific">Mangrovivirga halotolerans</name>
    <dbReference type="NCBI Taxonomy" id="2993936"/>
    <lineage>
        <taxon>Bacteria</taxon>
        <taxon>Pseudomonadati</taxon>
        <taxon>Bacteroidota</taxon>
        <taxon>Cytophagia</taxon>
        <taxon>Cytophagales</taxon>
        <taxon>Mangrovivirgaceae</taxon>
        <taxon>Mangrovivirga</taxon>
    </lineage>
</organism>
<evidence type="ECO:0008006" key="4">
    <source>
        <dbReference type="Google" id="ProtNLM"/>
    </source>
</evidence>
<keyword evidence="3" id="KW-1185">Reference proteome</keyword>
<keyword evidence="1" id="KW-0812">Transmembrane</keyword>
<reference evidence="2 3" key="1">
    <citation type="submission" date="2022-11" db="EMBL/GenBank/DDBJ databases">
        <title>The characterization of three novel Bacteroidetes species and genomic analysis of their roles in tidal elemental geochemical cycles.</title>
        <authorList>
            <person name="Ma K."/>
        </authorList>
    </citation>
    <scope>NUCLEOTIDE SEQUENCE [LARGE SCALE GENOMIC DNA]</scope>
    <source>
        <strain evidence="2 3">M17</strain>
    </source>
</reference>
<proteinExistence type="predicted"/>
<keyword evidence="1" id="KW-0472">Membrane</keyword>
<sequence length="194" mass="22773">MGNHNMNQTKFFGLVYIGLIVSIIGLYLAIKYQIISFQLINYIPVILLLLGLFLFYKNWIYDHIKDDYITIRLKKISWQSSLLMLPSIGFYLLMVSKLNFIENQLTQFYGGYLNILMLFIFMIFFISFLPVKAKLIDNELVVDNKKYNVNDINNIELENGYLVIDKLSDSKRISSVKLNSKQIEFIKITLRQTN</sequence>
<keyword evidence="1" id="KW-1133">Transmembrane helix</keyword>
<dbReference type="EMBL" id="JAPFQN010000011">
    <property type="protein sequence ID" value="MCX2745829.1"/>
    <property type="molecule type" value="Genomic_DNA"/>
</dbReference>
<dbReference type="RefSeq" id="WP_266058430.1">
    <property type="nucleotide sequence ID" value="NZ_JAPFQN010000011.1"/>
</dbReference>
<protein>
    <recommendedName>
        <fullName evidence="4">DUF5673 domain-containing protein</fullName>
    </recommendedName>
</protein>
<dbReference type="Proteomes" id="UP001209885">
    <property type="component" value="Unassembled WGS sequence"/>
</dbReference>
<comment type="caution">
    <text evidence="2">The sequence shown here is derived from an EMBL/GenBank/DDBJ whole genome shotgun (WGS) entry which is preliminary data.</text>
</comment>